<evidence type="ECO:0000259" key="3">
    <source>
        <dbReference type="PROSITE" id="PS50966"/>
    </source>
</evidence>
<reference evidence="4" key="1">
    <citation type="submission" date="2020-05" db="EMBL/GenBank/DDBJ databases">
        <title>Mycena genomes resolve the evolution of fungal bioluminescence.</title>
        <authorList>
            <person name="Tsai I.J."/>
        </authorList>
    </citation>
    <scope>NUCLEOTIDE SEQUENCE</scope>
    <source>
        <strain evidence="4">110903Hualien_Pintung</strain>
    </source>
</reference>
<dbReference type="GO" id="GO:0008270">
    <property type="term" value="F:zinc ion binding"/>
    <property type="evidence" value="ECO:0007669"/>
    <property type="project" value="UniProtKB-KW"/>
</dbReference>
<accession>A0A8H6TAW5</accession>
<evidence type="ECO:0000256" key="1">
    <source>
        <dbReference type="PROSITE-ProRule" id="PRU00325"/>
    </source>
</evidence>
<gene>
    <name evidence="4" type="ORF">HMN09_00572100</name>
</gene>
<dbReference type="EMBL" id="JACAZE010000006">
    <property type="protein sequence ID" value="KAF7314130.1"/>
    <property type="molecule type" value="Genomic_DNA"/>
</dbReference>
<dbReference type="AlphaFoldDB" id="A0A8H6TAW5"/>
<feature type="compositionally biased region" description="Polar residues" evidence="2">
    <location>
        <begin position="346"/>
        <end position="360"/>
    </location>
</feature>
<feature type="region of interest" description="Disordered" evidence="2">
    <location>
        <begin position="738"/>
        <end position="767"/>
    </location>
</feature>
<keyword evidence="1" id="KW-0863">Zinc-finger</keyword>
<name>A0A8H6TAW5_MYCCL</name>
<organism evidence="4 5">
    <name type="scientific">Mycena chlorophos</name>
    <name type="common">Agaric fungus</name>
    <name type="synonym">Agaricus chlorophos</name>
    <dbReference type="NCBI Taxonomy" id="658473"/>
    <lineage>
        <taxon>Eukaryota</taxon>
        <taxon>Fungi</taxon>
        <taxon>Dikarya</taxon>
        <taxon>Basidiomycota</taxon>
        <taxon>Agaricomycotina</taxon>
        <taxon>Agaricomycetes</taxon>
        <taxon>Agaricomycetidae</taxon>
        <taxon>Agaricales</taxon>
        <taxon>Marasmiineae</taxon>
        <taxon>Mycenaceae</taxon>
        <taxon>Mycena</taxon>
    </lineage>
</organism>
<protein>
    <submittedName>
        <fullName evidence="4">F-box domain-containing protein</fullName>
    </submittedName>
</protein>
<keyword evidence="1" id="KW-0862">Zinc</keyword>
<feature type="domain" description="SWIM-type" evidence="3">
    <location>
        <begin position="617"/>
        <end position="648"/>
    </location>
</feature>
<evidence type="ECO:0000313" key="5">
    <source>
        <dbReference type="Proteomes" id="UP000613580"/>
    </source>
</evidence>
<feature type="region of interest" description="Disordered" evidence="2">
    <location>
        <begin position="1"/>
        <end position="57"/>
    </location>
</feature>
<feature type="compositionally biased region" description="Polar residues" evidence="2">
    <location>
        <begin position="738"/>
        <end position="751"/>
    </location>
</feature>
<feature type="compositionally biased region" description="Low complexity" evidence="2">
    <location>
        <begin position="801"/>
        <end position="811"/>
    </location>
</feature>
<feature type="region of interest" description="Disordered" evidence="2">
    <location>
        <begin position="786"/>
        <end position="811"/>
    </location>
</feature>
<comment type="caution">
    <text evidence="4">The sequence shown here is derived from an EMBL/GenBank/DDBJ whole genome shotgun (WGS) entry which is preliminary data.</text>
</comment>
<evidence type="ECO:0000313" key="4">
    <source>
        <dbReference type="EMBL" id="KAF7314130.1"/>
    </source>
</evidence>
<dbReference type="PROSITE" id="PS50966">
    <property type="entry name" value="ZF_SWIM"/>
    <property type="match status" value="1"/>
</dbReference>
<feature type="compositionally biased region" description="Polar residues" evidence="2">
    <location>
        <begin position="20"/>
        <end position="37"/>
    </location>
</feature>
<dbReference type="InterPro" id="IPR007527">
    <property type="entry name" value="Znf_SWIM"/>
</dbReference>
<dbReference type="Proteomes" id="UP000613580">
    <property type="component" value="Unassembled WGS sequence"/>
</dbReference>
<evidence type="ECO:0000256" key="2">
    <source>
        <dbReference type="SAM" id="MobiDB-lite"/>
    </source>
</evidence>
<keyword evidence="5" id="KW-1185">Reference proteome</keyword>
<dbReference type="PANTHER" id="PTHR33977">
    <property type="entry name" value="ZINC ION BINDING PROTEIN"/>
    <property type="match status" value="1"/>
</dbReference>
<dbReference type="OrthoDB" id="3050604at2759"/>
<proteinExistence type="predicted"/>
<feature type="region of interest" description="Disordered" evidence="2">
    <location>
        <begin position="343"/>
        <end position="397"/>
    </location>
</feature>
<sequence>MPSLKEMGRLRAAAAAAAASSRNSDLPPSSPSAMRTSSPPPRSNDDNGDNDLPPPAMSLIARVPDLTAFGQRNLKRAKLSAASERDYLEICGASRCHRPFLTHLTPTQTTNPQERQNLETFAVFQFIDKVNELKEEIQQAKASEFKGSTELNAEVRNYTRGFLLDPKTRFYDGTIKESVVEGMRKEQVPKVPSKDAGPAAIKAFLRVVGHQVSVDKNHIKTELEATMAKDAEETDIASVANRILTSWGVAIPLTLELLWRLALMRTTLAEDNGSSFWLAVDKQMHDLRTDADAGVYVYALEENFQEDLKKYGKLDSNIEFDADVGPHSPKWLQRVRKLAPKVENAKATNANAGKSKSSGGRNLKRKRPQMEDEAAGAGTDKENAGAGDAEGAGDDEAGGDDAAECFVRISTGYHGGFGVYAEINACSETFPLARVLLCWWHVLNAWQKKLGTSPGDLWSALLHPWPRITDQAEFDATWVKVQAQAPAGFVEYFRSTWMKPNVIPMWSAVYRKDRNIFQMTDTNMIAESFHHVLKQKFLKGVRNNRMDLLVSVLTNELSKFYIGKQLRQDHGFEGVDVEVKKCAEATRKGEGYGLDDIQVLVSGDYKIKSQRQPTVFYNIDSDVRTCTCADFPLVHFCKHLAAVRRLFPEPEPTVPLFDISTTNISIQSESAPPEPNVAPSLPIHPPTNPPASEQLATRLEILASRIRTGSALDESEMMSLDGQLASLLDRTASTTTVLPSSQQLRKNTSPWKETKQAMGVLPARKKGRKKATSLAVMPIALPMPALEPQSAPPAKRRKTAPKAATISSATTVSTSNIPPNLMSSSAYYPTYSHTLPQPEFNARVSVQPQALYYPAAWNGTWAAWALLRFTGFRDRPKFPRNFWSDVNRALPRLTTLECMRSGLGGLHGDLGSFFLDAQMPQLRVAKLYETGFVDASPPIQLPMNNITHYRGAYDGELHLDGARHLQVCVLGFQAPDADLAFDATRVLLPCLTALYIEGVEFLDWLETPLLDHLSIFGDSDFLPRWDVSSILLFLRRPEYALCLRSLALLSVSLTFASDDLRELLQELPRLEHLTLALAPEEQGTAIITQLLNTNSSLAAQDGQGSGDATPLCPHLTSFKYGAAAADGDAMTEAHAEDLDLLLQLAQSRARRRLRQEPTLTDPAFVLYMYVAYSSEPFVVPRSWPTREQLAEEGLELVVMAGTDSRVQAEFWGDF</sequence>
<dbReference type="PANTHER" id="PTHR33977:SF1">
    <property type="entry name" value="ZINC ION BINDING PROTEIN"/>
    <property type="match status" value="1"/>
</dbReference>
<keyword evidence="1" id="KW-0479">Metal-binding</keyword>